<dbReference type="Gene3D" id="3.40.630.10">
    <property type="entry name" value="Zn peptidases"/>
    <property type="match status" value="2"/>
</dbReference>
<dbReference type="SUPFAM" id="SSF53187">
    <property type="entry name" value="Zn-dependent exopeptidases"/>
    <property type="match status" value="1"/>
</dbReference>
<dbReference type="GO" id="GO:0016805">
    <property type="term" value="F:dipeptidase activity"/>
    <property type="evidence" value="ECO:0007669"/>
    <property type="project" value="UniProtKB-KW"/>
</dbReference>
<keyword evidence="1" id="KW-0224">Dipeptidase</keyword>
<dbReference type="PRINTS" id="PR00934">
    <property type="entry name" value="XHISDIPTASE"/>
</dbReference>
<organism evidence="1 2">
    <name type="scientific">Olsenella absiana</name>
    <dbReference type="NCBI Taxonomy" id="3115222"/>
    <lineage>
        <taxon>Bacteria</taxon>
        <taxon>Bacillati</taxon>
        <taxon>Actinomycetota</taxon>
        <taxon>Coriobacteriia</taxon>
        <taxon>Coriobacteriales</taxon>
        <taxon>Atopobiaceae</taxon>
        <taxon>Olsenella</taxon>
    </lineage>
</organism>
<dbReference type="PIRSF" id="PIRSF016599">
    <property type="entry name" value="Xaa-His_dipept"/>
    <property type="match status" value="1"/>
</dbReference>
<keyword evidence="1" id="KW-0645">Protease</keyword>
<dbReference type="InterPro" id="IPR001160">
    <property type="entry name" value="Peptidase_M20C"/>
</dbReference>
<sequence length="511" mass="53535">MDAARSTYERALTWFEWISRIPRGSGDTGRASVAVASWARDRGLEVTSDEFGNLVIRKDATPGREGEPSLALQAHLDMVCQKVAGSSHDFSRDPIDVVEEDGWLHADGTTLGADDGAGVAVCLAILEDEGLSHPSLEAVLTVDEEVGLVGAREMDCSRIRSRRMLNLDLTVAGQFVVGCSAGTEARVSLPLSRERGVREVVRLTLSGLRGGHSGIDIALPRHNAALLMGEVLSRLLSGGRPDGGHAETVAADGALAGLALVSLRSGEKRNAIPAEATAELALPAGAGPEAARDLDRALGPVRAALARACTGDDAGARLEAERLGEREVGLLSAKEAAAALALLSELPQGVSAMSREFPGATETSDNVSIVRLGEKGLDALVSVRTNRPGGAGPIVAGVRAACERAGAALEVEGGRDPWLCDPESPFVCEARATYRALFGEEPTVTTTHGGLECGVFSEALPGLEVFSLGPDVENAHTPSERMRLESLERLCAFVRALVEGTEPRMAVDQGR</sequence>
<keyword evidence="2" id="KW-1185">Reference proteome</keyword>
<dbReference type="NCBIfam" id="TIGR01893">
    <property type="entry name" value="aa-his-dipept"/>
    <property type="match status" value="1"/>
</dbReference>
<name>A0ABU7R8T0_9ACTN</name>
<reference evidence="1 2" key="1">
    <citation type="submission" date="2024-01" db="EMBL/GenBank/DDBJ databases">
        <title>Description of Olsenella sp. nov., isolated from pig feces.</title>
        <authorList>
            <person name="Chang Y.-H."/>
        </authorList>
    </citation>
    <scope>NUCLEOTIDE SEQUENCE [LARGE SCALE GENOMIC DNA]</scope>
    <source>
        <strain evidence="1 2">YH-ols2223</strain>
    </source>
</reference>
<proteinExistence type="predicted"/>
<dbReference type="Proteomes" id="UP001332931">
    <property type="component" value="Unassembled WGS sequence"/>
</dbReference>
<dbReference type="PANTHER" id="PTHR43501">
    <property type="entry name" value="CYTOSOL NON-SPECIFIC DIPEPTIDASE"/>
    <property type="match status" value="1"/>
</dbReference>
<dbReference type="EMBL" id="JAZGJQ010000002">
    <property type="protein sequence ID" value="MEE6146834.1"/>
    <property type="molecule type" value="Genomic_DNA"/>
</dbReference>
<dbReference type="Pfam" id="PF01546">
    <property type="entry name" value="Peptidase_M20"/>
    <property type="match status" value="1"/>
</dbReference>
<dbReference type="InterPro" id="IPR002933">
    <property type="entry name" value="Peptidase_M20"/>
</dbReference>
<keyword evidence="1" id="KW-0378">Hydrolase</keyword>
<dbReference type="RefSeq" id="WP_330957601.1">
    <property type="nucleotide sequence ID" value="NZ_JAZGJQ010000002.1"/>
</dbReference>
<protein>
    <submittedName>
        <fullName evidence="1">Beta-Ala-His dipeptidase</fullName>
        <ecNumber evidence="1">3.4.13.20</ecNumber>
    </submittedName>
</protein>
<evidence type="ECO:0000313" key="1">
    <source>
        <dbReference type="EMBL" id="MEE6146834.1"/>
    </source>
</evidence>
<comment type="caution">
    <text evidence="1">The sequence shown here is derived from an EMBL/GenBank/DDBJ whole genome shotgun (WGS) entry which is preliminary data.</text>
</comment>
<gene>
    <name evidence="1" type="primary">pepD</name>
    <name evidence="1" type="ORF">VXJ25_02310</name>
</gene>
<accession>A0ABU7R8T0</accession>
<evidence type="ECO:0000313" key="2">
    <source>
        <dbReference type="Proteomes" id="UP001332931"/>
    </source>
</evidence>
<dbReference type="PANTHER" id="PTHR43501:SF1">
    <property type="entry name" value="CYTOSOL NON-SPECIFIC DIPEPTIDASE"/>
    <property type="match status" value="1"/>
</dbReference>
<dbReference type="EC" id="3.4.13.20" evidence="1"/>